<feature type="domain" description="Cation efflux protein cytoplasmic" evidence="8">
    <location>
        <begin position="289"/>
        <end position="347"/>
    </location>
</feature>
<sequence length="433" mass="47924">FLSRNGELLKMKNVPIMNLRHLDVERRIVSSIGKIQVFPRRGHNSQKDHSSHSGLSALLTEPRSRGTKITLIGLGANIGLTFVKGVAGWVMNSASLLADAAHSLSDLISDFVTLYTFQKSRKPPDATHPYGYGKYETVGSLAVSTLLIFGALGIGYHSYELLISVIPPDVSFDLNSIGAIQDSFHQRPQLNPNAAWFATASVLVKEALYRSTIKIGLEERSDVLVANAWHHRSDAASSLVALVSIAGSYIGFPFLDPLGGILVAGMIMKSGMDILISSLKELVDVRVEEDVINHVKHAIQRFQYEEPNITNFHSIRGRKSGPFYLIDMVLQVKPDLTVARAHHIEEEMIMDHTTNYKLNNALMDSNERSNHPQTACLSSIETFQSTVIVLTSQSLYNINYVLTSILKKAKCNVPYRSLNLKTVNSYGFNLSLF</sequence>
<dbReference type="GO" id="GO:0030003">
    <property type="term" value="P:intracellular monoatomic cation homeostasis"/>
    <property type="evidence" value="ECO:0007669"/>
    <property type="project" value="UniProtKB-ARBA"/>
</dbReference>
<evidence type="ECO:0000256" key="5">
    <source>
        <dbReference type="ARBA" id="ARBA00022989"/>
    </source>
</evidence>
<feature type="domain" description="Cation efflux protein transmembrane" evidence="7">
    <location>
        <begin position="71"/>
        <end position="283"/>
    </location>
</feature>
<accession>A0A9N9HVY2</accession>
<name>A0A9N9HVY2_9GLOM</name>
<dbReference type="GO" id="GO:0098771">
    <property type="term" value="P:inorganic ion homeostasis"/>
    <property type="evidence" value="ECO:0007669"/>
    <property type="project" value="UniProtKB-ARBA"/>
</dbReference>
<dbReference type="InterPro" id="IPR050291">
    <property type="entry name" value="CDF_Transporter"/>
</dbReference>
<keyword evidence="6" id="KW-0472">Membrane</keyword>
<dbReference type="EMBL" id="CAJVPV010018726">
    <property type="protein sequence ID" value="CAG8708451.1"/>
    <property type="molecule type" value="Genomic_DNA"/>
</dbReference>
<dbReference type="AlphaFoldDB" id="A0A9N9HVY2"/>
<dbReference type="SUPFAM" id="SSF160240">
    <property type="entry name" value="Cation efflux protein cytoplasmic domain-like"/>
    <property type="match status" value="1"/>
</dbReference>
<proteinExistence type="inferred from homology"/>
<keyword evidence="5" id="KW-1133">Transmembrane helix</keyword>
<dbReference type="PANTHER" id="PTHR43840">
    <property type="entry name" value="MITOCHONDRIAL METAL TRANSPORTER 1-RELATED"/>
    <property type="match status" value="1"/>
</dbReference>
<evidence type="ECO:0000256" key="6">
    <source>
        <dbReference type="ARBA" id="ARBA00023136"/>
    </source>
</evidence>
<dbReference type="NCBIfam" id="TIGR01297">
    <property type="entry name" value="CDF"/>
    <property type="match status" value="1"/>
</dbReference>
<dbReference type="Pfam" id="PF16916">
    <property type="entry name" value="ZT_dimer"/>
    <property type="match status" value="1"/>
</dbReference>
<keyword evidence="10" id="KW-1185">Reference proteome</keyword>
<feature type="non-terminal residue" evidence="9">
    <location>
        <position position="433"/>
    </location>
</feature>
<dbReference type="InterPro" id="IPR036837">
    <property type="entry name" value="Cation_efflux_CTD_sf"/>
</dbReference>
<dbReference type="GO" id="GO:0008324">
    <property type="term" value="F:monoatomic cation transmembrane transporter activity"/>
    <property type="evidence" value="ECO:0007669"/>
    <property type="project" value="InterPro"/>
</dbReference>
<keyword evidence="3" id="KW-0813">Transport</keyword>
<keyword evidence="4" id="KW-0812">Transmembrane</keyword>
<dbReference type="InterPro" id="IPR027470">
    <property type="entry name" value="Cation_efflux_CTD"/>
</dbReference>
<gene>
    <name evidence="9" type="ORF">AMORRO_LOCUS12557</name>
</gene>
<dbReference type="SUPFAM" id="SSF161111">
    <property type="entry name" value="Cation efflux protein transmembrane domain-like"/>
    <property type="match status" value="1"/>
</dbReference>
<evidence type="ECO:0000256" key="2">
    <source>
        <dbReference type="ARBA" id="ARBA00008114"/>
    </source>
</evidence>
<evidence type="ECO:0000256" key="3">
    <source>
        <dbReference type="ARBA" id="ARBA00022448"/>
    </source>
</evidence>
<dbReference type="InterPro" id="IPR027469">
    <property type="entry name" value="Cation_efflux_TMD_sf"/>
</dbReference>
<protein>
    <submittedName>
        <fullName evidence="9">17145_t:CDS:1</fullName>
    </submittedName>
</protein>
<dbReference type="PANTHER" id="PTHR43840:SF15">
    <property type="entry name" value="MITOCHONDRIAL METAL TRANSPORTER 1-RELATED"/>
    <property type="match status" value="1"/>
</dbReference>
<organism evidence="9 10">
    <name type="scientific">Acaulospora morrowiae</name>
    <dbReference type="NCBI Taxonomy" id="94023"/>
    <lineage>
        <taxon>Eukaryota</taxon>
        <taxon>Fungi</taxon>
        <taxon>Fungi incertae sedis</taxon>
        <taxon>Mucoromycota</taxon>
        <taxon>Glomeromycotina</taxon>
        <taxon>Glomeromycetes</taxon>
        <taxon>Diversisporales</taxon>
        <taxon>Acaulosporaceae</taxon>
        <taxon>Acaulospora</taxon>
    </lineage>
</organism>
<comment type="similarity">
    <text evidence="2">Belongs to the cation diffusion facilitator (CDF) transporter (TC 2.A.4) family.</text>
</comment>
<dbReference type="InterPro" id="IPR002524">
    <property type="entry name" value="Cation_efflux"/>
</dbReference>
<dbReference type="GO" id="GO:0016020">
    <property type="term" value="C:membrane"/>
    <property type="evidence" value="ECO:0007669"/>
    <property type="project" value="UniProtKB-SubCell"/>
</dbReference>
<evidence type="ECO:0000313" key="9">
    <source>
        <dbReference type="EMBL" id="CAG8708451.1"/>
    </source>
</evidence>
<dbReference type="InterPro" id="IPR058533">
    <property type="entry name" value="Cation_efflux_TM"/>
</dbReference>
<comment type="caution">
    <text evidence="9">The sequence shown here is derived from an EMBL/GenBank/DDBJ whole genome shotgun (WGS) entry which is preliminary data.</text>
</comment>
<dbReference type="FunFam" id="1.20.1510.10:FF:000006">
    <property type="entry name" value="Divalent cation efflux transporter"/>
    <property type="match status" value="1"/>
</dbReference>
<evidence type="ECO:0000313" key="10">
    <source>
        <dbReference type="Proteomes" id="UP000789342"/>
    </source>
</evidence>
<evidence type="ECO:0000256" key="1">
    <source>
        <dbReference type="ARBA" id="ARBA00004141"/>
    </source>
</evidence>
<dbReference type="Pfam" id="PF01545">
    <property type="entry name" value="Cation_efflux"/>
    <property type="match status" value="1"/>
</dbReference>
<evidence type="ECO:0000259" key="8">
    <source>
        <dbReference type="Pfam" id="PF16916"/>
    </source>
</evidence>
<dbReference type="Gene3D" id="1.20.1510.10">
    <property type="entry name" value="Cation efflux protein transmembrane domain"/>
    <property type="match status" value="1"/>
</dbReference>
<dbReference type="OrthoDB" id="435980at2759"/>
<dbReference type="Gene3D" id="3.30.70.1350">
    <property type="entry name" value="Cation efflux protein, cytoplasmic domain"/>
    <property type="match status" value="1"/>
</dbReference>
<evidence type="ECO:0000256" key="4">
    <source>
        <dbReference type="ARBA" id="ARBA00022692"/>
    </source>
</evidence>
<evidence type="ECO:0000259" key="7">
    <source>
        <dbReference type="Pfam" id="PF01545"/>
    </source>
</evidence>
<dbReference type="Proteomes" id="UP000789342">
    <property type="component" value="Unassembled WGS sequence"/>
</dbReference>
<reference evidence="9" key="1">
    <citation type="submission" date="2021-06" db="EMBL/GenBank/DDBJ databases">
        <authorList>
            <person name="Kallberg Y."/>
            <person name="Tangrot J."/>
            <person name="Rosling A."/>
        </authorList>
    </citation>
    <scope>NUCLEOTIDE SEQUENCE</scope>
    <source>
        <strain evidence="9">CL551</strain>
    </source>
</reference>
<comment type="subcellular location">
    <subcellularLocation>
        <location evidence="1">Membrane</location>
        <topology evidence="1">Multi-pass membrane protein</topology>
    </subcellularLocation>
</comment>